<organism evidence="1 2">
    <name type="scientific">Leptospira ryugenii</name>
    <dbReference type="NCBI Taxonomy" id="1917863"/>
    <lineage>
        <taxon>Bacteria</taxon>
        <taxon>Pseudomonadati</taxon>
        <taxon>Spirochaetota</taxon>
        <taxon>Spirochaetia</taxon>
        <taxon>Leptospirales</taxon>
        <taxon>Leptospiraceae</taxon>
        <taxon>Leptospira</taxon>
    </lineage>
</organism>
<gene>
    <name evidence="1" type="ORF">LPTSP4_27430</name>
</gene>
<protein>
    <submittedName>
        <fullName evidence="1">Uncharacterized protein</fullName>
    </submittedName>
</protein>
<evidence type="ECO:0000313" key="1">
    <source>
        <dbReference type="EMBL" id="GBF51211.1"/>
    </source>
</evidence>
<reference evidence="1 2" key="1">
    <citation type="submission" date="2018-02" db="EMBL/GenBank/DDBJ databases">
        <title>Novel Leptospira species isolated from soil and water in Japan.</title>
        <authorList>
            <person name="Nakao R."/>
            <person name="Masuzawa T."/>
        </authorList>
    </citation>
    <scope>NUCLEOTIDE SEQUENCE [LARGE SCALE GENOMIC DNA]</scope>
    <source>
        <strain evidence="1 2">YH101</strain>
    </source>
</reference>
<dbReference type="Proteomes" id="UP000245133">
    <property type="component" value="Unassembled WGS sequence"/>
</dbReference>
<keyword evidence="2" id="KW-1185">Reference proteome</keyword>
<evidence type="ECO:0000313" key="2">
    <source>
        <dbReference type="Proteomes" id="UP000245133"/>
    </source>
</evidence>
<accession>A0A2P2E2X6</accession>
<dbReference type="AlphaFoldDB" id="A0A2P2E2X6"/>
<comment type="caution">
    <text evidence="1">The sequence shown here is derived from an EMBL/GenBank/DDBJ whole genome shotgun (WGS) entry which is preliminary data.</text>
</comment>
<dbReference type="RefSeq" id="WP_108977573.1">
    <property type="nucleotide sequence ID" value="NZ_BFBB01000008.1"/>
</dbReference>
<proteinExistence type="predicted"/>
<name>A0A2P2E2X6_9LEPT</name>
<sequence length="100" mass="11779">MRESNRLKGDYNFYQNDILKVFSNGSIYKAHPEQLSEERQIKDYILNIPLTLKVKYLVQMNGERKLDTLCILPSLNYKGKGFLNIFQKELSKIFNFELIG</sequence>
<dbReference type="EMBL" id="BFBB01000008">
    <property type="protein sequence ID" value="GBF51211.1"/>
    <property type="molecule type" value="Genomic_DNA"/>
</dbReference>